<feature type="compositionally biased region" description="Low complexity" evidence="19">
    <location>
        <begin position="818"/>
        <end position="833"/>
    </location>
</feature>
<dbReference type="InterPro" id="IPR050777">
    <property type="entry name" value="SET2_Histone-Lys_MeTrsfase"/>
</dbReference>
<proteinExistence type="inferred from homology"/>
<dbReference type="STRING" id="764103.G7E3A4"/>
<keyword evidence="14" id="KW-0676">Redox-active center</keyword>
<dbReference type="EC" id="1.11.1.24" evidence="4"/>
<dbReference type="PANTHER" id="PTHR22884">
    <property type="entry name" value="SET DOMAIN PROTEINS"/>
    <property type="match status" value="1"/>
</dbReference>
<dbReference type="GO" id="GO:0042054">
    <property type="term" value="F:histone methyltransferase activity"/>
    <property type="evidence" value="ECO:0007669"/>
    <property type="project" value="InterPro"/>
</dbReference>
<evidence type="ECO:0000256" key="9">
    <source>
        <dbReference type="ARBA" id="ARBA00022691"/>
    </source>
</evidence>
<evidence type="ECO:0000259" key="20">
    <source>
        <dbReference type="PROSITE" id="PS50280"/>
    </source>
</evidence>
<reference evidence="24 25" key="2">
    <citation type="journal article" date="2012" name="Open Biol.">
        <title>Characteristics of nucleosomes and linker DNA regions on the genome of the basidiomycete Mixia osmundae revealed by mono- and dinucleosome mapping.</title>
        <authorList>
            <person name="Nishida H."/>
            <person name="Kondo S."/>
            <person name="Matsumoto T."/>
            <person name="Suzuki Y."/>
            <person name="Yoshikawa H."/>
            <person name="Taylor T.D."/>
            <person name="Sugiyama J."/>
        </authorList>
    </citation>
    <scope>NUCLEOTIDE SEQUENCE [LARGE SCALE GENOMIC DNA]</scope>
    <source>
        <strain evidence="25">CBS 9802 / IAM 14324 / JCM 22182 / KY 12970</strain>
    </source>
</reference>
<dbReference type="GO" id="GO:0032259">
    <property type="term" value="P:methylation"/>
    <property type="evidence" value="ECO:0007669"/>
    <property type="project" value="UniProtKB-KW"/>
</dbReference>
<dbReference type="PROSITE" id="PS51352">
    <property type="entry name" value="THIOREDOXIN_2"/>
    <property type="match status" value="1"/>
</dbReference>
<dbReference type="GO" id="GO:0005694">
    <property type="term" value="C:chromosome"/>
    <property type="evidence" value="ECO:0007669"/>
    <property type="project" value="UniProtKB-SubCell"/>
</dbReference>
<dbReference type="eggNOG" id="KOG0855">
    <property type="taxonomic scope" value="Eukaryota"/>
</dbReference>
<dbReference type="Proteomes" id="UP000009131">
    <property type="component" value="Unassembled WGS sequence"/>
</dbReference>
<comment type="catalytic activity">
    <reaction evidence="17">
        <text>a hydroperoxide + [thioredoxin]-dithiol = an alcohol + [thioredoxin]-disulfide + H2O</text>
        <dbReference type="Rhea" id="RHEA:62620"/>
        <dbReference type="Rhea" id="RHEA-COMP:10698"/>
        <dbReference type="Rhea" id="RHEA-COMP:10700"/>
        <dbReference type="ChEBI" id="CHEBI:15377"/>
        <dbReference type="ChEBI" id="CHEBI:29950"/>
        <dbReference type="ChEBI" id="CHEBI:30879"/>
        <dbReference type="ChEBI" id="CHEBI:35924"/>
        <dbReference type="ChEBI" id="CHEBI:50058"/>
        <dbReference type="EC" id="1.11.1.24"/>
    </reaction>
</comment>
<evidence type="ECO:0000256" key="14">
    <source>
        <dbReference type="ARBA" id="ARBA00023284"/>
    </source>
</evidence>
<evidence type="ECO:0000256" key="3">
    <source>
        <dbReference type="ARBA" id="ARBA00011245"/>
    </source>
</evidence>
<evidence type="ECO:0000256" key="8">
    <source>
        <dbReference type="ARBA" id="ARBA00022679"/>
    </source>
</evidence>
<dbReference type="PROSITE" id="PS51215">
    <property type="entry name" value="AWS"/>
    <property type="match status" value="1"/>
</dbReference>
<evidence type="ECO:0000256" key="17">
    <source>
        <dbReference type="ARBA" id="ARBA00049091"/>
    </source>
</evidence>
<evidence type="ECO:0000256" key="5">
    <source>
        <dbReference type="ARBA" id="ARBA00022454"/>
    </source>
</evidence>
<dbReference type="Pfam" id="PF17907">
    <property type="entry name" value="AWS"/>
    <property type="match status" value="1"/>
</dbReference>
<organism evidence="24 25">
    <name type="scientific">Mixia osmundae (strain CBS 9802 / IAM 14324 / JCM 22182 / KY 12970)</name>
    <dbReference type="NCBI Taxonomy" id="764103"/>
    <lineage>
        <taxon>Eukaryota</taxon>
        <taxon>Fungi</taxon>
        <taxon>Dikarya</taxon>
        <taxon>Basidiomycota</taxon>
        <taxon>Pucciniomycotina</taxon>
        <taxon>Mixiomycetes</taxon>
        <taxon>Mixiales</taxon>
        <taxon>Mixiaceae</taxon>
        <taxon>Mixia</taxon>
    </lineage>
</organism>
<feature type="compositionally biased region" description="Low complexity" evidence="19">
    <location>
        <begin position="74"/>
        <end position="85"/>
    </location>
</feature>
<feature type="domain" description="SET" evidence="20">
    <location>
        <begin position="382"/>
        <end position="499"/>
    </location>
</feature>
<comment type="subunit">
    <text evidence="3">Monomer.</text>
</comment>
<keyword evidence="10" id="KW-0049">Antioxidant</keyword>
<feature type="region of interest" description="Disordered" evidence="19">
    <location>
        <begin position="64"/>
        <end position="161"/>
    </location>
</feature>
<dbReference type="AlphaFoldDB" id="G7E3A4"/>
<evidence type="ECO:0000313" key="25">
    <source>
        <dbReference type="Proteomes" id="UP000009131"/>
    </source>
</evidence>
<feature type="compositionally biased region" description="Polar residues" evidence="19">
    <location>
        <begin position="618"/>
        <end position="627"/>
    </location>
</feature>
<dbReference type="InterPro" id="IPR000866">
    <property type="entry name" value="AhpC/TSA"/>
</dbReference>
<evidence type="ECO:0000256" key="7">
    <source>
        <dbReference type="ARBA" id="ARBA00022603"/>
    </source>
</evidence>
<name>G7E3A4_MIXOS</name>
<comment type="similarity">
    <text evidence="16">Belongs to the peroxiredoxin family. BCP/PrxQ subfamily.</text>
</comment>
<keyword evidence="12" id="KW-1015">Disulfide bond</keyword>
<keyword evidence="9" id="KW-0949">S-adenosyl-L-methionine</keyword>
<evidence type="ECO:0000256" key="10">
    <source>
        <dbReference type="ARBA" id="ARBA00022862"/>
    </source>
</evidence>
<dbReference type="EMBL" id="BABT02000119">
    <property type="protein sequence ID" value="GAA97314.1"/>
    <property type="molecule type" value="Genomic_DNA"/>
</dbReference>
<gene>
    <name evidence="24" type="primary">Mo03992</name>
    <name evidence="24" type="ORF">E5Q_03992</name>
</gene>
<protein>
    <recommendedName>
        <fullName evidence="4">thioredoxin-dependent peroxiredoxin</fullName>
        <ecNumber evidence="4">1.11.1.24</ecNumber>
    </recommendedName>
    <alternativeName>
        <fullName evidence="18">Nuclear thiol peroxidase</fullName>
    </alternativeName>
    <alternativeName>
        <fullName evidence="15">Thioredoxin peroxidase</fullName>
    </alternativeName>
</protein>
<accession>G7E3A4</accession>
<evidence type="ECO:0000259" key="23">
    <source>
        <dbReference type="PROSITE" id="PS51352"/>
    </source>
</evidence>
<dbReference type="InterPro" id="IPR006560">
    <property type="entry name" value="AWS_dom"/>
</dbReference>
<dbReference type="Pfam" id="PF00578">
    <property type="entry name" value="AhpC-TSA"/>
    <property type="match status" value="1"/>
</dbReference>
<dbReference type="SUPFAM" id="SSF82199">
    <property type="entry name" value="SET domain"/>
    <property type="match status" value="1"/>
</dbReference>
<evidence type="ECO:0000256" key="16">
    <source>
        <dbReference type="ARBA" id="ARBA00038489"/>
    </source>
</evidence>
<keyword evidence="5" id="KW-0158">Chromosome</keyword>
<dbReference type="SUPFAM" id="SSF52833">
    <property type="entry name" value="Thioredoxin-like"/>
    <property type="match status" value="1"/>
</dbReference>
<evidence type="ECO:0000259" key="21">
    <source>
        <dbReference type="PROSITE" id="PS50868"/>
    </source>
</evidence>
<keyword evidence="11" id="KW-0560">Oxidoreductase</keyword>
<feature type="compositionally biased region" description="Basic and acidic residues" evidence="19">
    <location>
        <begin position="835"/>
        <end position="844"/>
    </location>
</feature>
<evidence type="ECO:0000256" key="19">
    <source>
        <dbReference type="SAM" id="MobiDB-lite"/>
    </source>
</evidence>
<dbReference type="FunFam" id="3.40.30.10:FF:000157">
    <property type="entry name" value="DOT5p Nuclear thiol peroxidase"/>
    <property type="match status" value="1"/>
</dbReference>
<keyword evidence="7" id="KW-0489">Methyltransferase</keyword>
<dbReference type="SMART" id="SM00508">
    <property type="entry name" value="PostSET"/>
    <property type="match status" value="1"/>
</dbReference>
<dbReference type="GO" id="GO:0034599">
    <property type="term" value="P:cellular response to oxidative stress"/>
    <property type="evidence" value="ECO:0007669"/>
    <property type="project" value="UniProtKB-ARBA"/>
</dbReference>
<evidence type="ECO:0000256" key="6">
    <source>
        <dbReference type="ARBA" id="ARBA00022559"/>
    </source>
</evidence>
<evidence type="ECO:0000256" key="2">
    <source>
        <dbReference type="ARBA" id="ARBA00004286"/>
    </source>
</evidence>
<evidence type="ECO:0000313" key="24">
    <source>
        <dbReference type="EMBL" id="GAA97314.1"/>
    </source>
</evidence>
<comment type="caution">
    <text evidence="24">The sequence shown here is derived from an EMBL/GenBank/DDBJ whole genome shotgun (WGS) entry which is preliminary data.</text>
</comment>
<dbReference type="SMART" id="SM00317">
    <property type="entry name" value="SET"/>
    <property type="match status" value="1"/>
</dbReference>
<evidence type="ECO:0000256" key="12">
    <source>
        <dbReference type="ARBA" id="ARBA00023157"/>
    </source>
</evidence>
<keyword evidence="13" id="KW-0539">Nucleus</keyword>
<dbReference type="GO" id="GO:0005634">
    <property type="term" value="C:nucleus"/>
    <property type="evidence" value="ECO:0007669"/>
    <property type="project" value="UniProtKB-SubCell"/>
</dbReference>
<keyword evidence="25" id="KW-1185">Reference proteome</keyword>
<dbReference type="RefSeq" id="XP_014567919.1">
    <property type="nucleotide sequence ID" value="XM_014712433.1"/>
</dbReference>
<dbReference type="Gene3D" id="3.40.30.10">
    <property type="entry name" value="Glutaredoxin"/>
    <property type="match status" value="1"/>
</dbReference>
<comment type="subcellular location">
    <subcellularLocation>
        <location evidence="2">Chromosome</location>
    </subcellularLocation>
    <subcellularLocation>
        <location evidence="1">Nucleus</location>
    </subcellularLocation>
</comment>
<feature type="domain" description="AWS" evidence="22">
    <location>
        <begin position="323"/>
        <end position="373"/>
    </location>
</feature>
<sequence>MHVMPASTPSIIKTVASAPLEATLETTAKAPAITLRRSLARSCNAEPLLMLPASTLTNIKEGRSNVQQLPTPSPSVDSLSSSLGSDAKAGPSSEASVPIADPGEDGVMSDLTDLSDTDNNSFDERWSKIKRTRSTRARAEPVKRARRDGSNDVREREDSVDPLETNELLAKKKLPTTQDRKEYCKAGIYSLFYKQSKGRAATSGSKTASTSMSFQWPQARYFGNVRLEEQRDFLLSYDIFRDYSLIGFDSDADSSSSEDEEAHKDKPKVTRNKIFRRAHGGKDMEQGRLRREWQSIQDRNRRPEPYKIIASNAYPERQKQPSVLQAICFCKPPAPGEVGCGDNCINRVMAYMCDPKLCPCKDKCTNGPLQTRKSAAGKGDKEGVAVFYTGSRGFGLKATLPIKSGAFIMEYKGEVISINESYRRVKLIYPGPNYYLLSYDDEEVLDAGLKGNATRFINHSCDPNCEVVRLKFADYDEFQIGLFALRDISPEEEITYNYGWQSFSSSSTAQLDETKQRCYCGARKCSGWLGRKESKQEAIVRAQIEADAQAARLATKQQKAALQREKREAKKLALLQGALVYSKTMPPKKRESTDGEASAPLRKSTRTQAPSAEAEPAKTSTSKQSATKPKKAKDEADRPPSESVKTLSVGETIPEGLVLKNESGEEVNLTELVKSTGLIIFVYPKASTPGCTTQACGFRDNYDEIKQHGYEVFGLSMDSAKSQSGFVAKQALSYHLLCDPEQKLIRVLGASKTKTSVTRSHFVIGKGGKLVDVHLNVKAKESPSLALKYAEANSISGTGAATNGDAAAAIKPAAVEPADAEAAAAEPAANEPAAEAEKADEIAN</sequence>
<feature type="domain" description="Post-SET" evidence="21">
    <location>
        <begin position="514"/>
        <end position="530"/>
    </location>
</feature>
<evidence type="ECO:0000256" key="18">
    <source>
        <dbReference type="ARBA" id="ARBA00077538"/>
    </source>
</evidence>
<dbReference type="eggNOG" id="KOG1081">
    <property type="taxonomic scope" value="Eukaryota"/>
</dbReference>
<evidence type="ECO:0000256" key="15">
    <source>
        <dbReference type="ARBA" id="ARBA00032824"/>
    </source>
</evidence>
<evidence type="ECO:0000256" key="4">
    <source>
        <dbReference type="ARBA" id="ARBA00013017"/>
    </source>
</evidence>
<keyword evidence="8" id="KW-0808">Transferase</keyword>
<dbReference type="InterPro" id="IPR013766">
    <property type="entry name" value="Thioredoxin_domain"/>
</dbReference>
<dbReference type="Gene3D" id="2.170.270.10">
    <property type="entry name" value="SET domain"/>
    <property type="match status" value="1"/>
</dbReference>
<dbReference type="InterPro" id="IPR003616">
    <property type="entry name" value="Post-SET_dom"/>
</dbReference>
<feature type="region of interest" description="Disordered" evidence="19">
    <location>
        <begin position="583"/>
        <end position="649"/>
    </location>
</feature>
<reference evidence="24 25" key="1">
    <citation type="journal article" date="2011" name="J. Gen. Appl. Microbiol.">
        <title>Draft genome sequencing of the enigmatic basidiomycete Mixia osmundae.</title>
        <authorList>
            <person name="Nishida H."/>
            <person name="Nagatsuka Y."/>
            <person name="Sugiyama J."/>
        </authorList>
    </citation>
    <scope>NUCLEOTIDE SEQUENCE [LARGE SCALE GENOMIC DNA]</scope>
    <source>
        <strain evidence="25">CBS 9802 / IAM 14324 / JCM 22182 / KY 12970</strain>
    </source>
</reference>
<dbReference type="InParanoid" id="G7E3A4"/>
<feature type="region of interest" description="Disordered" evidence="19">
    <location>
        <begin position="818"/>
        <end position="844"/>
    </location>
</feature>
<dbReference type="HOGENOM" id="CLU_337405_0_0_1"/>
<dbReference type="CDD" id="cd03017">
    <property type="entry name" value="PRX_BCP"/>
    <property type="match status" value="1"/>
</dbReference>
<dbReference type="GO" id="GO:0008379">
    <property type="term" value="F:thioredoxin peroxidase activity"/>
    <property type="evidence" value="ECO:0007669"/>
    <property type="project" value="UniProtKB-ARBA"/>
</dbReference>
<evidence type="ECO:0000256" key="13">
    <source>
        <dbReference type="ARBA" id="ARBA00023242"/>
    </source>
</evidence>
<dbReference type="PROSITE" id="PS50280">
    <property type="entry name" value="SET"/>
    <property type="match status" value="1"/>
</dbReference>
<evidence type="ECO:0000256" key="11">
    <source>
        <dbReference type="ARBA" id="ARBA00023002"/>
    </source>
</evidence>
<feature type="domain" description="Thioredoxin" evidence="23">
    <location>
        <begin position="647"/>
        <end position="795"/>
    </location>
</feature>
<feature type="compositionally biased region" description="Basic and acidic residues" evidence="19">
    <location>
        <begin position="137"/>
        <end position="159"/>
    </location>
</feature>
<evidence type="ECO:0000256" key="1">
    <source>
        <dbReference type="ARBA" id="ARBA00004123"/>
    </source>
</evidence>
<dbReference type="InterPro" id="IPR046341">
    <property type="entry name" value="SET_dom_sf"/>
</dbReference>
<dbReference type="OrthoDB" id="308383at2759"/>
<evidence type="ECO:0000259" key="22">
    <source>
        <dbReference type="PROSITE" id="PS51215"/>
    </source>
</evidence>
<dbReference type="SMART" id="SM00570">
    <property type="entry name" value="AWS"/>
    <property type="match status" value="1"/>
</dbReference>
<dbReference type="InterPro" id="IPR001214">
    <property type="entry name" value="SET_dom"/>
</dbReference>
<dbReference type="InterPro" id="IPR036249">
    <property type="entry name" value="Thioredoxin-like_sf"/>
</dbReference>
<dbReference type="PROSITE" id="PS50868">
    <property type="entry name" value="POST_SET"/>
    <property type="match status" value="1"/>
</dbReference>
<keyword evidence="6" id="KW-0575">Peroxidase</keyword>
<dbReference type="Pfam" id="PF00856">
    <property type="entry name" value="SET"/>
    <property type="match status" value="1"/>
</dbReference>